<gene>
    <name evidence="2" type="ORF">RHGRI_001250</name>
</gene>
<protein>
    <recommendedName>
        <fullName evidence="4">Secreted protein</fullName>
    </recommendedName>
</protein>
<dbReference type="Proteomes" id="UP000823749">
    <property type="component" value="Chromosome 1"/>
</dbReference>
<organism evidence="2 3">
    <name type="scientific">Rhododendron griersonianum</name>
    <dbReference type="NCBI Taxonomy" id="479676"/>
    <lineage>
        <taxon>Eukaryota</taxon>
        <taxon>Viridiplantae</taxon>
        <taxon>Streptophyta</taxon>
        <taxon>Embryophyta</taxon>
        <taxon>Tracheophyta</taxon>
        <taxon>Spermatophyta</taxon>
        <taxon>Magnoliopsida</taxon>
        <taxon>eudicotyledons</taxon>
        <taxon>Gunneridae</taxon>
        <taxon>Pentapetalae</taxon>
        <taxon>asterids</taxon>
        <taxon>Ericales</taxon>
        <taxon>Ericaceae</taxon>
        <taxon>Ericoideae</taxon>
        <taxon>Rhodoreae</taxon>
        <taxon>Rhododendron</taxon>
    </lineage>
</organism>
<keyword evidence="3" id="KW-1185">Reference proteome</keyword>
<feature type="chain" id="PRO_5043462155" description="Secreted protein" evidence="1">
    <location>
        <begin position="19"/>
        <end position="80"/>
    </location>
</feature>
<reference evidence="2" key="1">
    <citation type="submission" date="2020-08" db="EMBL/GenBank/DDBJ databases">
        <title>Plant Genome Project.</title>
        <authorList>
            <person name="Zhang R.-G."/>
        </authorList>
    </citation>
    <scope>NUCLEOTIDE SEQUENCE</scope>
    <source>
        <strain evidence="2">WSP0</strain>
        <tissue evidence="2">Leaf</tissue>
    </source>
</reference>
<comment type="caution">
    <text evidence="2">The sequence shown here is derived from an EMBL/GenBank/DDBJ whole genome shotgun (WGS) entry which is preliminary data.</text>
</comment>
<dbReference type="AlphaFoldDB" id="A0AAV6LM02"/>
<evidence type="ECO:0000313" key="3">
    <source>
        <dbReference type="Proteomes" id="UP000823749"/>
    </source>
</evidence>
<name>A0AAV6LM02_9ERIC</name>
<feature type="signal peptide" evidence="1">
    <location>
        <begin position="1"/>
        <end position="18"/>
    </location>
</feature>
<evidence type="ECO:0008006" key="4">
    <source>
        <dbReference type="Google" id="ProtNLM"/>
    </source>
</evidence>
<sequence length="80" mass="9272">MYSLLEILLLVGLPNVLCIIDQEGPQQLCSGWVSLHTHTQFQLLCLRSWMLREDAKEIQMHDLMVEKLPVMANVPENIKR</sequence>
<evidence type="ECO:0000256" key="1">
    <source>
        <dbReference type="SAM" id="SignalP"/>
    </source>
</evidence>
<proteinExistence type="predicted"/>
<evidence type="ECO:0000313" key="2">
    <source>
        <dbReference type="EMBL" id="KAG5565293.1"/>
    </source>
</evidence>
<dbReference type="EMBL" id="JACTNZ010000001">
    <property type="protein sequence ID" value="KAG5565293.1"/>
    <property type="molecule type" value="Genomic_DNA"/>
</dbReference>
<accession>A0AAV6LM02</accession>
<keyword evidence="1" id="KW-0732">Signal</keyword>